<name>W8VZJ9_9FLAO</name>
<dbReference type="RefSeq" id="WP_041495417.1">
    <property type="nucleotide sequence ID" value="NZ_AP014548.1"/>
</dbReference>
<reference evidence="2 3" key="1">
    <citation type="journal article" date="2014" name="Proc. Natl. Acad. Sci. U.S.A.">
        <title>Functional characterization of flavobacteria rhodopsins reveals a unique class of light-driven chloride pump in bacteria.</title>
        <authorList>
            <person name="Yoshizawa S."/>
            <person name="Kumagai Y."/>
            <person name="Kim H."/>
            <person name="Ogura Y."/>
            <person name="Hayashi T."/>
            <person name="Iwasaki W."/>
            <person name="DeLong E.F."/>
            <person name="Kogure K."/>
        </authorList>
    </citation>
    <scope>NUCLEOTIDE SEQUENCE [LARGE SCALE GENOMIC DNA]</scope>
    <source>
        <strain evidence="2 3">S1-08</strain>
    </source>
</reference>
<dbReference type="AlphaFoldDB" id="W8VZJ9"/>
<evidence type="ECO:0000313" key="3">
    <source>
        <dbReference type="Proteomes" id="UP000031760"/>
    </source>
</evidence>
<dbReference type="EMBL" id="AP014548">
    <property type="protein sequence ID" value="BAO54706.1"/>
    <property type="molecule type" value="Genomic_DNA"/>
</dbReference>
<dbReference type="Proteomes" id="UP000031760">
    <property type="component" value="Chromosome"/>
</dbReference>
<organism evidence="2 3">
    <name type="scientific">Nonlabens marinus S1-08</name>
    <dbReference type="NCBI Taxonomy" id="1454201"/>
    <lineage>
        <taxon>Bacteria</taxon>
        <taxon>Pseudomonadati</taxon>
        <taxon>Bacteroidota</taxon>
        <taxon>Flavobacteriia</taxon>
        <taxon>Flavobacteriales</taxon>
        <taxon>Flavobacteriaceae</taxon>
        <taxon>Nonlabens</taxon>
    </lineage>
</organism>
<dbReference type="HOGENOM" id="CLU_1747742_0_0_10"/>
<proteinExistence type="predicted"/>
<keyword evidence="3" id="KW-1185">Reference proteome</keyword>
<feature type="chain" id="PRO_5004917308" description="Secreted protein" evidence="1">
    <location>
        <begin position="21"/>
        <end position="149"/>
    </location>
</feature>
<feature type="signal peptide" evidence="1">
    <location>
        <begin position="1"/>
        <end position="20"/>
    </location>
</feature>
<evidence type="ECO:0000313" key="2">
    <source>
        <dbReference type="EMBL" id="BAO54706.1"/>
    </source>
</evidence>
<evidence type="ECO:0000256" key="1">
    <source>
        <dbReference type="SAM" id="SignalP"/>
    </source>
</evidence>
<sequence>MRLFVITITFLISNIGLSQAGQLILLQDNDNYNLHVNYKCPNGSQYKIVRENKNPLVENGLLIYEFELDNGKTIHRDSLSNYDYQNIEDLDFDNPYQIHELICNNQRNLQVILKVQKNPDGRSRKRFDDSDKNKLIVYRARYIGTRYGY</sequence>
<accession>W8VZJ9</accession>
<keyword evidence="1" id="KW-0732">Signal</keyword>
<dbReference type="STRING" id="1454201.NMS_0697"/>
<gene>
    <name evidence="2" type="ORF">NMS_0697</name>
</gene>
<protein>
    <recommendedName>
        <fullName evidence="4">Secreted protein</fullName>
    </recommendedName>
</protein>
<dbReference type="KEGG" id="nmf:NMS_0697"/>
<evidence type="ECO:0008006" key="4">
    <source>
        <dbReference type="Google" id="ProtNLM"/>
    </source>
</evidence>